<accession>A0A9W7A9C8</accession>
<evidence type="ECO:0000313" key="13">
    <source>
        <dbReference type="Proteomes" id="UP001165122"/>
    </source>
</evidence>
<name>A0A9W7A9C8_9STRA</name>
<dbReference type="EMBL" id="BRXW01000562">
    <property type="protein sequence ID" value="GMH66526.1"/>
    <property type="molecule type" value="Genomic_DNA"/>
</dbReference>
<reference evidence="13" key="1">
    <citation type="journal article" date="2023" name="Commun. Biol.">
        <title>Genome analysis of Parmales, the sister group of diatoms, reveals the evolutionary specialization of diatoms from phago-mixotrophs to photoautotrophs.</title>
        <authorList>
            <person name="Ban H."/>
            <person name="Sato S."/>
            <person name="Yoshikawa S."/>
            <person name="Yamada K."/>
            <person name="Nakamura Y."/>
            <person name="Ichinomiya M."/>
            <person name="Sato N."/>
            <person name="Blanc-Mathieu R."/>
            <person name="Endo H."/>
            <person name="Kuwata A."/>
            <person name="Ogata H."/>
        </authorList>
    </citation>
    <scope>NUCLEOTIDE SEQUENCE [LARGE SCALE GENOMIC DNA]</scope>
    <source>
        <strain evidence="13">NIES 3700</strain>
    </source>
</reference>
<evidence type="ECO:0000256" key="5">
    <source>
        <dbReference type="ARBA" id="ARBA00022827"/>
    </source>
</evidence>
<dbReference type="Gene3D" id="3.30.465.10">
    <property type="match status" value="1"/>
</dbReference>
<dbReference type="Gene3D" id="1.10.45.10">
    <property type="entry name" value="Vanillyl-alcohol Oxidase, Chain A, domain 4"/>
    <property type="match status" value="1"/>
</dbReference>
<dbReference type="FunFam" id="3.30.70.2740:FF:000001">
    <property type="entry name" value="D-lactate dehydrogenase mitochondrial"/>
    <property type="match status" value="1"/>
</dbReference>
<feature type="compositionally biased region" description="Basic and acidic residues" evidence="10">
    <location>
        <begin position="46"/>
        <end position="57"/>
    </location>
</feature>
<dbReference type="FunFam" id="1.10.45.10:FF:000001">
    <property type="entry name" value="D-lactate dehydrogenase mitochondrial"/>
    <property type="match status" value="1"/>
</dbReference>
<comment type="similarity">
    <text evidence="3">Belongs to the FAD-binding oxidoreductase/transferase type 4 family.</text>
</comment>
<protein>
    <recommendedName>
        <fullName evidence="9">D-lactate dehydrogenase (cytochrome)</fullName>
        <ecNumber evidence="9">1.1.2.4</ecNumber>
    </recommendedName>
</protein>
<dbReference type="EC" id="1.1.2.4" evidence="9"/>
<dbReference type="InterPro" id="IPR016166">
    <property type="entry name" value="FAD-bd_PCMH"/>
</dbReference>
<sequence length="488" mass="52169">MLCAATSKMILKHITFTKRRSLATVTNELRRLFESDPEIIDSNPYELDRHGRGESFHPSKPPSHIVHVRTTQQIQDVVKACASTSPPTPIVPFGAGTSLEGHVGSTNPDSISISTTKNFNQLVSVDPSSLQCTVQPGITRHKLNHELRATGLQFMVDPGADASIGGMAATNASGTSAVKFGVMRDNVLQVKVVTSSGEEITAGSKTFKNSAGYDLKNLFVGSEGTLGVITEITLRLHPIVDHIESSVCAFQSLTQACDAVVTLLSCGVPVAKCEVLDGPAIHAFNLYSKDVDDMTPQPHLFVELQDISEAGLASQRNIVEEILNDCGGTNIEFSANPAVRKKLWAARHDTYYASCALRPGEGMGIVTDACVPLGQLASVIAATAEDIQTSEVIGPVFGHAGDGNFHCILPVRDTDSEEYLQKLEDVNDRLISRTLAAGGTCTGEHGVGSGKMKYLTTQYGEGAVDIMRAIKESLDPKNIFNPGKIITP</sequence>
<evidence type="ECO:0000256" key="7">
    <source>
        <dbReference type="ARBA" id="ARBA00023002"/>
    </source>
</evidence>
<feature type="region of interest" description="Disordered" evidence="10">
    <location>
        <begin position="41"/>
        <end position="63"/>
    </location>
</feature>
<dbReference type="Proteomes" id="UP001165122">
    <property type="component" value="Unassembled WGS sequence"/>
</dbReference>
<dbReference type="GO" id="GO:1903457">
    <property type="term" value="P:lactate catabolic process"/>
    <property type="evidence" value="ECO:0007669"/>
    <property type="project" value="TreeGrafter"/>
</dbReference>
<gene>
    <name evidence="12" type="ORF">TrLO_g6647</name>
</gene>
<dbReference type="SUPFAM" id="SSF56176">
    <property type="entry name" value="FAD-binding/transporter-associated domain-like"/>
    <property type="match status" value="1"/>
</dbReference>
<evidence type="ECO:0000313" key="12">
    <source>
        <dbReference type="EMBL" id="GMH66526.1"/>
    </source>
</evidence>
<comment type="cofactor">
    <cofactor evidence="1">
        <name>FAD</name>
        <dbReference type="ChEBI" id="CHEBI:57692"/>
    </cofactor>
</comment>
<dbReference type="GO" id="GO:0005739">
    <property type="term" value="C:mitochondrion"/>
    <property type="evidence" value="ECO:0007669"/>
    <property type="project" value="UniProtKB-SubCell"/>
</dbReference>
<evidence type="ECO:0000256" key="9">
    <source>
        <dbReference type="ARBA" id="ARBA00038897"/>
    </source>
</evidence>
<dbReference type="Pfam" id="PF02913">
    <property type="entry name" value="FAD-oxidase_C"/>
    <property type="match status" value="1"/>
</dbReference>
<dbReference type="GO" id="GO:0071949">
    <property type="term" value="F:FAD binding"/>
    <property type="evidence" value="ECO:0007669"/>
    <property type="project" value="InterPro"/>
</dbReference>
<evidence type="ECO:0000256" key="4">
    <source>
        <dbReference type="ARBA" id="ARBA00022630"/>
    </source>
</evidence>
<evidence type="ECO:0000256" key="1">
    <source>
        <dbReference type="ARBA" id="ARBA00001974"/>
    </source>
</evidence>
<dbReference type="InterPro" id="IPR036318">
    <property type="entry name" value="FAD-bd_PCMH-like_sf"/>
</dbReference>
<dbReference type="OrthoDB" id="5332616at2759"/>
<dbReference type="Gene3D" id="3.30.70.2740">
    <property type="match status" value="1"/>
</dbReference>
<evidence type="ECO:0000256" key="10">
    <source>
        <dbReference type="SAM" id="MobiDB-lite"/>
    </source>
</evidence>
<dbReference type="AlphaFoldDB" id="A0A9W7A9C8"/>
<comment type="subcellular location">
    <subcellularLocation>
        <location evidence="2">Mitochondrion</location>
    </subcellularLocation>
</comment>
<keyword evidence="8" id="KW-0496">Mitochondrion</keyword>
<keyword evidence="4" id="KW-0285">Flavoprotein</keyword>
<keyword evidence="13" id="KW-1185">Reference proteome</keyword>
<dbReference type="InterPro" id="IPR016169">
    <property type="entry name" value="FAD-bd_PCMH_sub2"/>
</dbReference>
<comment type="caution">
    <text evidence="12">The sequence shown here is derived from an EMBL/GenBank/DDBJ whole genome shotgun (WGS) entry which is preliminary data.</text>
</comment>
<keyword evidence="6" id="KW-0809">Transit peptide</keyword>
<dbReference type="PANTHER" id="PTHR11748">
    <property type="entry name" value="D-LACTATE DEHYDROGENASE"/>
    <property type="match status" value="1"/>
</dbReference>
<proteinExistence type="inferred from homology"/>
<dbReference type="InterPro" id="IPR016164">
    <property type="entry name" value="FAD-linked_Oxase-like_C"/>
</dbReference>
<dbReference type="SUPFAM" id="SSF55103">
    <property type="entry name" value="FAD-linked oxidases, C-terminal domain"/>
    <property type="match status" value="1"/>
</dbReference>
<dbReference type="InterPro" id="IPR006094">
    <property type="entry name" value="Oxid_FAD_bind_N"/>
</dbReference>
<evidence type="ECO:0000256" key="2">
    <source>
        <dbReference type="ARBA" id="ARBA00004173"/>
    </source>
</evidence>
<evidence type="ECO:0000256" key="6">
    <source>
        <dbReference type="ARBA" id="ARBA00022946"/>
    </source>
</evidence>
<dbReference type="InterPro" id="IPR016171">
    <property type="entry name" value="Vanillyl_alc_oxidase_C-sub2"/>
</dbReference>
<dbReference type="PANTHER" id="PTHR11748:SF111">
    <property type="entry name" value="D-LACTATE DEHYDROGENASE, MITOCHONDRIAL-RELATED"/>
    <property type="match status" value="1"/>
</dbReference>
<evidence type="ECO:0000256" key="8">
    <source>
        <dbReference type="ARBA" id="ARBA00023128"/>
    </source>
</evidence>
<dbReference type="Pfam" id="PF01565">
    <property type="entry name" value="FAD_binding_4"/>
    <property type="match status" value="1"/>
</dbReference>
<dbReference type="GO" id="GO:0004458">
    <property type="term" value="F:D-lactate dehydrogenase (cytochrome) activity"/>
    <property type="evidence" value="ECO:0007669"/>
    <property type="project" value="UniProtKB-EC"/>
</dbReference>
<keyword evidence="7" id="KW-0560">Oxidoreductase</keyword>
<organism evidence="12 13">
    <name type="scientific">Triparma laevis f. longispina</name>
    <dbReference type="NCBI Taxonomy" id="1714387"/>
    <lineage>
        <taxon>Eukaryota</taxon>
        <taxon>Sar</taxon>
        <taxon>Stramenopiles</taxon>
        <taxon>Ochrophyta</taxon>
        <taxon>Bolidophyceae</taxon>
        <taxon>Parmales</taxon>
        <taxon>Triparmaceae</taxon>
        <taxon>Triparma</taxon>
    </lineage>
</organism>
<feature type="domain" description="FAD-binding PCMH-type" evidence="11">
    <location>
        <begin position="58"/>
        <end position="239"/>
    </location>
</feature>
<dbReference type="InterPro" id="IPR004113">
    <property type="entry name" value="FAD-bd_oxidored_4_C"/>
</dbReference>
<dbReference type="PROSITE" id="PS51387">
    <property type="entry name" value="FAD_PCMH"/>
    <property type="match status" value="1"/>
</dbReference>
<evidence type="ECO:0000256" key="3">
    <source>
        <dbReference type="ARBA" id="ARBA00008000"/>
    </source>
</evidence>
<dbReference type="FunFam" id="3.30.465.10:FF:000016">
    <property type="entry name" value="probable D-lactate dehydrogenase, mitochondrial"/>
    <property type="match status" value="1"/>
</dbReference>
<dbReference type="GO" id="GO:0008720">
    <property type="term" value="F:D-lactate dehydrogenase (NAD+) activity"/>
    <property type="evidence" value="ECO:0007669"/>
    <property type="project" value="TreeGrafter"/>
</dbReference>
<evidence type="ECO:0000259" key="11">
    <source>
        <dbReference type="PROSITE" id="PS51387"/>
    </source>
</evidence>
<keyword evidence="5" id="KW-0274">FAD</keyword>